<sequence length="189" mass="20838">MTVLTRAQRRREEQKTGPFWWAGQVLSWLALFIVLCLLAVMVVIPRLGGATAYTVLTGSMRPDFPPGRLVVVKPVPVEAIEVGDVLTYQLESGEPGVVTHRVVSVASSLSGERQFVLRGDANNTDDAPIVAEQVRGKLWYSLPWLGYLNSALSASQRTWLTWLAIGGLLSYSLVMFTGAWREHRGKKAS</sequence>
<dbReference type="EMBL" id="POAF01000003">
    <property type="protein sequence ID" value="RBM01767.1"/>
    <property type="molecule type" value="Genomic_DNA"/>
</dbReference>
<dbReference type="NCBIfam" id="TIGR02228">
    <property type="entry name" value="sigpep_I_arch"/>
    <property type="match status" value="1"/>
</dbReference>
<feature type="transmembrane region" description="Helical" evidence="2">
    <location>
        <begin position="159"/>
        <end position="180"/>
    </location>
</feature>
<comment type="caution">
    <text evidence="3">The sequence shown here is derived from an EMBL/GenBank/DDBJ whole genome shotgun (WGS) entry which is preliminary data.</text>
</comment>
<dbReference type="RefSeq" id="WP_047120206.1">
    <property type="nucleotide sequence ID" value="NZ_CM125969.1"/>
</dbReference>
<organism evidence="3 4">
    <name type="scientific">Glutamicibacter soli</name>
    <dbReference type="NCBI Taxonomy" id="453836"/>
    <lineage>
        <taxon>Bacteria</taxon>
        <taxon>Bacillati</taxon>
        <taxon>Actinomycetota</taxon>
        <taxon>Actinomycetes</taxon>
        <taxon>Micrococcales</taxon>
        <taxon>Micrococcaceae</taxon>
        <taxon>Glutamicibacter</taxon>
    </lineage>
</organism>
<reference evidence="3 4" key="1">
    <citation type="submission" date="2018-01" db="EMBL/GenBank/DDBJ databases">
        <title>Glutamicibacter soli strain NHPC-3 Whole genome sequence and assembly.</title>
        <authorList>
            <person name="Choudhury P."/>
            <person name="Gupta D."/>
            <person name="Sengupta K."/>
            <person name="Jawed A."/>
            <person name="Sultana N."/>
            <person name="Saha P."/>
        </authorList>
    </citation>
    <scope>NUCLEOTIDE SEQUENCE [LARGE SCALE GENOMIC DNA]</scope>
    <source>
        <strain evidence="3 4">NHPC-3</strain>
    </source>
</reference>
<dbReference type="CDD" id="cd06530">
    <property type="entry name" value="S26_SPase_I"/>
    <property type="match status" value="1"/>
</dbReference>
<keyword evidence="2" id="KW-0812">Transmembrane</keyword>
<gene>
    <name evidence="3" type="ORF">C1H84_07955</name>
</gene>
<keyword evidence="2" id="KW-0472">Membrane</keyword>
<dbReference type="PANTHER" id="PTHR10806:SF6">
    <property type="entry name" value="SIGNAL PEPTIDASE COMPLEX CATALYTIC SUBUNIT SEC11"/>
    <property type="match status" value="1"/>
</dbReference>
<dbReference type="GO" id="GO:0006465">
    <property type="term" value="P:signal peptide processing"/>
    <property type="evidence" value="ECO:0007669"/>
    <property type="project" value="UniProtKB-UniRule"/>
</dbReference>
<protein>
    <recommendedName>
        <fullName evidence="1">Signal peptidase I</fullName>
        <ecNumber evidence="1">3.4.21.89</ecNumber>
    </recommendedName>
</protein>
<dbReference type="GO" id="GO:0004252">
    <property type="term" value="F:serine-type endopeptidase activity"/>
    <property type="evidence" value="ECO:0007669"/>
    <property type="project" value="UniProtKB-UniRule"/>
</dbReference>
<dbReference type="PANTHER" id="PTHR10806">
    <property type="entry name" value="SIGNAL PEPTIDASE COMPLEX CATALYTIC SUBUNIT SEC11"/>
    <property type="match status" value="1"/>
</dbReference>
<evidence type="ECO:0000313" key="3">
    <source>
        <dbReference type="EMBL" id="RBM01767.1"/>
    </source>
</evidence>
<dbReference type="InterPro" id="IPR019533">
    <property type="entry name" value="Peptidase_S26"/>
</dbReference>
<evidence type="ECO:0000256" key="1">
    <source>
        <dbReference type="NCBIfam" id="TIGR02228"/>
    </source>
</evidence>
<evidence type="ECO:0000256" key="2">
    <source>
        <dbReference type="SAM" id="Phobius"/>
    </source>
</evidence>
<dbReference type="EC" id="3.4.21.89" evidence="1"/>
<name>A0A365YH73_9MICC</name>
<dbReference type="Proteomes" id="UP000252167">
    <property type="component" value="Unassembled WGS sequence"/>
</dbReference>
<feature type="transmembrane region" description="Helical" evidence="2">
    <location>
        <begin position="21"/>
        <end position="44"/>
    </location>
</feature>
<dbReference type="GO" id="GO:0016020">
    <property type="term" value="C:membrane"/>
    <property type="evidence" value="ECO:0007669"/>
    <property type="project" value="UniProtKB-UniRule"/>
</dbReference>
<dbReference type="AlphaFoldDB" id="A0A365YH73"/>
<dbReference type="GO" id="GO:0009003">
    <property type="term" value="F:signal peptidase activity"/>
    <property type="evidence" value="ECO:0007669"/>
    <property type="project" value="UniProtKB-EC"/>
</dbReference>
<proteinExistence type="predicted"/>
<keyword evidence="4" id="KW-1185">Reference proteome</keyword>
<keyword evidence="2" id="KW-1133">Transmembrane helix</keyword>
<dbReference type="InterPro" id="IPR001733">
    <property type="entry name" value="Peptidase_S26B"/>
</dbReference>
<accession>A0A365YH73</accession>
<evidence type="ECO:0000313" key="4">
    <source>
        <dbReference type="Proteomes" id="UP000252167"/>
    </source>
</evidence>